<dbReference type="OrthoDB" id="8810670at2"/>
<dbReference type="EMBL" id="VJOL01000038">
    <property type="protein sequence ID" value="TSE28761.1"/>
    <property type="molecule type" value="Genomic_DNA"/>
</dbReference>
<dbReference type="RefSeq" id="WP_143903263.1">
    <property type="nucleotide sequence ID" value="NZ_VJOL01000038.1"/>
</dbReference>
<organism evidence="1 2">
    <name type="scientific">Tepidimonas thermarum</name>
    <dbReference type="NCBI Taxonomy" id="335431"/>
    <lineage>
        <taxon>Bacteria</taxon>
        <taxon>Pseudomonadati</taxon>
        <taxon>Pseudomonadota</taxon>
        <taxon>Betaproteobacteria</taxon>
        <taxon>Burkholderiales</taxon>
        <taxon>Tepidimonas</taxon>
    </lineage>
</organism>
<reference evidence="1 2" key="1">
    <citation type="submission" date="2019-07" db="EMBL/GenBank/DDBJ databases">
        <title>Tepidimonas thermarum AA-1 draft genome.</title>
        <authorList>
            <person name="Da Costa M.S."/>
            <person name="Froufe H.J.C."/>
            <person name="Egas C."/>
            <person name="Albuquerque L."/>
        </authorList>
    </citation>
    <scope>NUCLEOTIDE SEQUENCE [LARGE SCALE GENOMIC DNA]</scope>
    <source>
        <strain evidence="1 2">AA-1</strain>
    </source>
</reference>
<proteinExistence type="predicted"/>
<name>A0A554WYV9_9BURK</name>
<evidence type="ECO:0000313" key="1">
    <source>
        <dbReference type="EMBL" id="TSE28761.1"/>
    </source>
</evidence>
<comment type="caution">
    <text evidence="1">The sequence shown here is derived from an EMBL/GenBank/DDBJ whole genome shotgun (WGS) entry which is preliminary data.</text>
</comment>
<dbReference type="Proteomes" id="UP000318542">
    <property type="component" value="Unassembled WGS sequence"/>
</dbReference>
<protein>
    <submittedName>
        <fullName evidence="1">Type II secretion system (T2SS), protein M subtype b</fullName>
    </submittedName>
</protein>
<sequence>MNPWTRRALAVPAVLLLAIAAAVAGAATWLLQRYQTGLQILEPRIERLAGLVEAGGDIQAQLEQATQQVGPWLHPSSPNVSTEVQQRLRALIDGAGLTSVALQAAEPDASGTLKRVRISATVTGPWPNAVRFLQNLQQQRPVLWVQSMGVMREGRDAPTEPQTVRLTLQIDAPVAPEAAP</sequence>
<dbReference type="Pfam" id="PF10741">
    <property type="entry name" value="T2SSM_b"/>
    <property type="match status" value="1"/>
</dbReference>
<evidence type="ECO:0000313" key="2">
    <source>
        <dbReference type="Proteomes" id="UP000318542"/>
    </source>
</evidence>
<dbReference type="Gene3D" id="3.30.70.60">
    <property type="match status" value="1"/>
</dbReference>
<keyword evidence="2" id="KW-1185">Reference proteome</keyword>
<dbReference type="InterPro" id="IPR014717">
    <property type="entry name" value="Transl_elong_EF1B/ribsomal_bS6"/>
</dbReference>
<accession>A0A554WYV9</accession>
<dbReference type="AlphaFoldDB" id="A0A554WYV9"/>
<dbReference type="InterPro" id="IPR034756">
    <property type="entry name" value="T2SSM_b"/>
</dbReference>
<gene>
    <name evidence="1" type="ORF">Tther_01887</name>
</gene>
<dbReference type="NCBIfam" id="NF040576">
    <property type="entry name" value="T2SS_GspM_XpsM"/>
    <property type="match status" value="1"/>
</dbReference>